<dbReference type="Pfam" id="PF00498">
    <property type="entry name" value="FHA"/>
    <property type="match status" value="1"/>
</dbReference>
<dbReference type="InterPro" id="IPR000253">
    <property type="entry name" value="FHA_dom"/>
</dbReference>
<evidence type="ECO:0000256" key="4">
    <source>
        <dbReference type="ARBA" id="ARBA00022989"/>
    </source>
</evidence>
<evidence type="ECO:0000256" key="2">
    <source>
        <dbReference type="ARBA" id="ARBA00022553"/>
    </source>
</evidence>
<keyword evidence="3" id="KW-0812">Transmembrane</keyword>
<dbReference type="RefSeq" id="WP_141319892.1">
    <property type="nucleotide sequence ID" value="NZ_BJLP01000019.1"/>
</dbReference>
<evidence type="ECO:0000256" key="3">
    <source>
        <dbReference type="ARBA" id="ARBA00022692"/>
    </source>
</evidence>
<feature type="domain" description="FHA" evidence="7">
    <location>
        <begin position="331"/>
        <end position="385"/>
    </location>
</feature>
<dbReference type="SUPFAM" id="SSF49879">
    <property type="entry name" value="SMAD/FHA domain"/>
    <property type="match status" value="1"/>
</dbReference>
<feature type="compositionally biased region" description="Pro residues" evidence="6">
    <location>
        <begin position="299"/>
        <end position="309"/>
    </location>
</feature>
<proteinExistence type="predicted"/>
<dbReference type="InterPro" id="IPR008984">
    <property type="entry name" value="SMAD_FHA_dom_sf"/>
</dbReference>
<sequence length="423" mass="41826">MSEQTCASCGRALREGARFCTGCGAPAAPMIVVEAQPPVTRRRSSGRARGAARTSHPPVATPAAAGPRVVGAPALADGLGAAFDGVRTVGVGARLGAFAIDTLVVLGVAGAVLGATQRPVLAALVALELAVGLVVWEARTGRTVGNLVLGLRAARVETPYAPGLGRAVRRALVVGAGHLVGGVGQWVVVGSVAGDRSALRQGWHDRAGRAVVVDVRGPRAGGAGVGAPATPGLVTVGSAAPVSRPAPGAPTAVPTGVPTDAPTGVAAGAPAGVPPTASAPGPVPAAGPRATHGGAHPVVPHPSAPPTAPVRPRTFVLTLDTGEAMSVSGPGVIGRAPRPRDGERCDHVVTVDDPQRSLSRTHARFGIDARGFWVADAGSGNGTVVVLPSGQSVVVAPERPTPVPSGSTVRIGDRTVLVEQLPG</sequence>
<keyword evidence="2" id="KW-0597">Phosphoprotein</keyword>
<name>A0A4Y3KAG7_CELUD</name>
<dbReference type="GO" id="GO:0016020">
    <property type="term" value="C:membrane"/>
    <property type="evidence" value="ECO:0007669"/>
    <property type="project" value="UniProtKB-SubCell"/>
</dbReference>
<feature type="compositionally biased region" description="Low complexity" evidence="6">
    <location>
        <begin position="245"/>
        <end position="288"/>
    </location>
</feature>
<dbReference type="CDD" id="cd00060">
    <property type="entry name" value="FHA"/>
    <property type="match status" value="1"/>
</dbReference>
<evidence type="ECO:0000256" key="5">
    <source>
        <dbReference type="ARBA" id="ARBA00023136"/>
    </source>
</evidence>
<evidence type="ECO:0000313" key="8">
    <source>
        <dbReference type="EMBL" id="GEA80993.1"/>
    </source>
</evidence>
<dbReference type="InterPro" id="IPR010432">
    <property type="entry name" value="RDD"/>
</dbReference>
<accession>A0A4Y3KAG7</accession>
<keyword evidence="5" id="KW-0472">Membrane</keyword>
<dbReference type="Pfam" id="PF06271">
    <property type="entry name" value="RDD"/>
    <property type="match status" value="1"/>
</dbReference>
<dbReference type="Proteomes" id="UP000315842">
    <property type="component" value="Unassembled WGS sequence"/>
</dbReference>
<dbReference type="EMBL" id="BJLP01000019">
    <property type="protein sequence ID" value="GEA80993.1"/>
    <property type="molecule type" value="Genomic_DNA"/>
</dbReference>
<dbReference type="PROSITE" id="PS50006">
    <property type="entry name" value="FHA_DOMAIN"/>
    <property type="match status" value="1"/>
</dbReference>
<keyword evidence="9" id="KW-1185">Reference proteome</keyword>
<comment type="subcellular location">
    <subcellularLocation>
        <location evidence="1">Membrane</location>
        <topology evidence="1">Multi-pass membrane protein</topology>
    </subcellularLocation>
</comment>
<evidence type="ECO:0000313" key="9">
    <source>
        <dbReference type="Proteomes" id="UP000315842"/>
    </source>
</evidence>
<gene>
    <name evidence="8" type="ORF">CUD01_14370</name>
</gene>
<dbReference type="AlphaFoldDB" id="A0A4Y3KAG7"/>
<reference evidence="8 9" key="1">
    <citation type="submission" date="2019-06" db="EMBL/GenBank/DDBJ databases">
        <title>Whole genome shotgun sequence of Cellulomonas uda NBRC 3747.</title>
        <authorList>
            <person name="Hosoyama A."/>
            <person name="Uohara A."/>
            <person name="Ohji S."/>
            <person name="Ichikawa N."/>
        </authorList>
    </citation>
    <scope>NUCLEOTIDE SEQUENCE [LARGE SCALE GENOMIC DNA]</scope>
    <source>
        <strain evidence="8 9">NBRC 3747</strain>
    </source>
</reference>
<dbReference type="Gene3D" id="2.60.200.20">
    <property type="match status" value="1"/>
</dbReference>
<evidence type="ECO:0000256" key="1">
    <source>
        <dbReference type="ARBA" id="ARBA00004141"/>
    </source>
</evidence>
<comment type="caution">
    <text evidence="8">The sequence shown here is derived from an EMBL/GenBank/DDBJ whole genome shotgun (WGS) entry which is preliminary data.</text>
</comment>
<feature type="compositionally biased region" description="Low complexity" evidence="6">
    <location>
        <begin position="47"/>
        <end position="65"/>
    </location>
</feature>
<feature type="region of interest" description="Disordered" evidence="6">
    <location>
        <begin position="241"/>
        <end position="311"/>
    </location>
</feature>
<evidence type="ECO:0000256" key="6">
    <source>
        <dbReference type="SAM" id="MobiDB-lite"/>
    </source>
</evidence>
<dbReference type="Pfam" id="PF13240">
    <property type="entry name" value="Zn_Ribbon_1"/>
    <property type="match status" value="1"/>
</dbReference>
<organism evidence="8 9">
    <name type="scientific">Cellulomonas uda</name>
    <dbReference type="NCBI Taxonomy" id="1714"/>
    <lineage>
        <taxon>Bacteria</taxon>
        <taxon>Bacillati</taxon>
        <taxon>Actinomycetota</taxon>
        <taxon>Actinomycetes</taxon>
        <taxon>Micrococcales</taxon>
        <taxon>Cellulomonadaceae</taxon>
        <taxon>Cellulomonas</taxon>
    </lineage>
</organism>
<feature type="region of interest" description="Disordered" evidence="6">
    <location>
        <begin position="38"/>
        <end position="65"/>
    </location>
</feature>
<dbReference type="InterPro" id="IPR026870">
    <property type="entry name" value="Zinc_ribbon_dom"/>
</dbReference>
<evidence type="ECO:0000259" key="7">
    <source>
        <dbReference type="PROSITE" id="PS50006"/>
    </source>
</evidence>
<protein>
    <recommendedName>
        <fullName evidence="7">FHA domain-containing protein</fullName>
    </recommendedName>
</protein>
<keyword evidence="4" id="KW-1133">Transmembrane helix</keyword>